<dbReference type="EMBL" id="QUSY01000716">
    <property type="protein sequence ID" value="RHY27731.1"/>
    <property type="molecule type" value="Genomic_DNA"/>
</dbReference>
<name>A0A418ARF0_9STRA</name>
<comment type="caution">
    <text evidence="2">The sequence shown here is derived from an EMBL/GenBank/DDBJ whole genome shotgun (WGS) entry which is preliminary data.</text>
</comment>
<reference evidence="2 3" key="1">
    <citation type="submission" date="2018-08" db="EMBL/GenBank/DDBJ databases">
        <title>Aphanomyces genome sequencing and annotation.</title>
        <authorList>
            <person name="Minardi D."/>
            <person name="Oidtmann B."/>
            <person name="Van Der Giezen M."/>
            <person name="Studholme D.J."/>
        </authorList>
    </citation>
    <scope>NUCLEOTIDE SEQUENCE [LARGE SCALE GENOMIC DNA]</scope>
    <source>
        <strain evidence="2 3">NJM0002</strain>
    </source>
</reference>
<gene>
    <name evidence="2" type="ORF">DYB32_006568</name>
</gene>
<dbReference type="Gene3D" id="3.30.420.10">
    <property type="entry name" value="Ribonuclease H-like superfamily/Ribonuclease H"/>
    <property type="match status" value="1"/>
</dbReference>
<dbReference type="InterPro" id="IPR036397">
    <property type="entry name" value="RNaseH_sf"/>
</dbReference>
<sequence>MVTPYMREAMYRYIDKNCQYTLGAIQHLIKIDFDGVHISLQTISRHLLGILYSIFAEKLIQHQHAGDYIVYFDETNYNMYCHRSVGHANKGDHAATVLLPSNGSNLQVQCAVSAEEGLVFHRLERDSIKMEKYATFVDEVYNAVKRSATWCNNFVGKNVVIVFDNAPAHSQTEERVVMHDDLVLLRLGPYSPMLNPIESCFSVFKAKIKNYLADLTDLMFQRREYPSYLESRMRLLKAAAHECLPCITRSLVVREAMFCQRNVEKALRLEDMCYGK</sequence>
<dbReference type="Proteomes" id="UP000285060">
    <property type="component" value="Unassembled WGS sequence"/>
</dbReference>
<evidence type="ECO:0000313" key="2">
    <source>
        <dbReference type="EMBL" id="RHY27731.1"/>
    </source>
</evidence>
<proteinExistence type="predicted"/>
<feature type="domain" description="Tc1-like transposase DDE" evidence="1">
    <location>
        <begin position="69"/>
        <end position="215"/>
    </location>
</feature>
<dbReference type="Pfam" id="PF13358">
    <property type="entry name" value="DDE_3"/>
    <property type="match status" value="1"/>
</dbReference>
<dbReference type="VEuPathDB" id="FungiDB:H310_10603"/>
<evidence type="ECO:0000313" key="3">
    <source>
        <dbReference type="Proteomes" id="UP000285060"/>
    </source>
</evidence>
<organism evidence="2 3">
    <name type="scientific">Aphanomyces invadans</name>
    <dbReference type="NCBI Taxonomy" id="157072"/>
    <lineage>
        <taxon>Eukaryota</taxon>
        <taxon>Sar</taxon>
        <taxon>Stramenopiles</taxon>
        <taxon>Oomycota</taxon>
        <taxon>Saprolegniomycetes</taxon>
        <taxon>Saprolegniales</taxon>
        <taxon>Verrucalvaceae</taxon>
        <taxon>Aphanomyces</taxon>
    </lineage>
</organism>
<dbReference type="PANTHER" id="PTHR46564:SF1">
    <property type="entry name" value="TRANSPOSASE"/>
    <property type="match status" value="1"/>
</dbReference>
<protein>
    <recommendedName>
        <fullName evidence="1">Tc1-like transposase DDE domain-containing protein</fullName>
    </recommendedName>
</protein>
<evidence type="ECO:0000259" key="1">
    <source>
        <dbReference type="Pfam" id="PF13358"/>
    </source>
</evidence>
<accession>A0A418ARF0</accession>
<dbReference type="PANTHER" id="PTHR46564">
    <property type="entry name" value="TRANSPOSASE"/>
    <property type="match status" value="1"/>
</dbReference>
<dbReference type="AlphaFoldDB" id="A0A418ARF0"/>
<dbReference type="GO" id="GO:0003676">
    <property type="term" value="F:nucleic acid binding"/>
    <property type="evidence" value="ECO:0007669"/>
    <property type="project" value="InterPro"/>
</dbReference>
<dbReference type="InterPro" id="IPR038717">
    <property type="entry name" value="Tc1-like_DDE_dom"/>
</dbReference>
<keyword evidence="3" id="KW-1185">Reference proteome</keyword>